<gene>
    <name evidence="2" type="ORF">DAT39_010858</name>
</gene>
<protein>
    <submittedName>
        <fullName evidence="2">Uncharacterized protein</fullName>
    </submittedName>
</protein>
<sequence length="172" mass="18401">MPSPLHQSASACCSSASCDLCSMMCEQAARSSRHPPQNSAASWQNRKTRTAHPDFSASVLPSTDADLLRLCSSLEQGQPQKCLLQSPQPSGTALILTVTNMAFNILLLHINCILLEFGVASSGAWHEATVATTINTKQTAMIQVPPGRSPKVTQIHTQTAQCEQAMALKLSL</sequence>
<dbReference type="EMBL" id="QNUK01000168">
    <property type="protein sequence ID" value="KAF5899400.1"/>
    <property type="molecule type" value="Genomic_DNA"/>
</dbReference>
<dbReference type="AlphaFoldDB" id="A0A8J4XDR8"/>
<feature type="region of interest" description="Disordered" evidence="1">
    <location>
        <begin position="32"/>
        <end position="57"/>
    </location>
</feature>
<keyword evidence="3" id="KW-1185">Reference proteome</keyword>
<comment type="caution">
    <text evidence="2">The sequence shown here is derived from an EMBL/GenBank/DDBJ whole genome shotgun (WGS) entry which is preliminary data.</text>
</comment>
<proteinExistence type="predicted"/>
<organism evidence="2 3">
    <name type="scientific">Clarias magur</name>
    <name type="common">Asian catfish</name>
    <name type="synonym">Macropteronotus magur</name>
    <dbReference type="NCBI Taxonomy" id="1594786"/>
    <lineage>
        <taxon>Eukaryota</taxon>
        <taxon>Metazoa</taxon>
        <taxon>Chordata</taxon>
        <taxon>Craniata</taxon>
        <taxon>Vertebrata</taxon>
        <taxon>Euteleostomi</taxon>
        <taxon>Actinopterygii</taxon>
        <taxon>Neopterygii</taxon>
        <taxon>Teleostei</taxon>
        <taxon>Ostariophysi</taxon>
        <taxon>Siluriformes</taxon>
        <taxon>Clariidae</taxon>
        <taxon>Clarias</taxon>
    </lineage>
</organism>
<dbReference type="Proteomes" id="UP000727407">
    <property type="component" value="Unassembled WGS sequence"/>
</dbReference>
<feature type="compositionally biased region" description="Polar residues" evidence="1">
    <location>
        <begin position="34"/>
        <end position="45"/>
    </location>
</feature>
<evidence type="ECO:0000256" key="1">
    <source>
        <dbReference type="SAM" id="MobiDB-lite"/>
    </source>
</evidence>
<accession>A0A8J4XDR8</accession>
<reference evidence="2" key="1">
    <citation type="submission" date="2020-07" db="EMBL/GenBank/DDBJ databases">
        <title>Clarias magur genome sequencing, assembly and annotation.</title>
        <authorList>
            <person name="Kushwaha B."/>
            <person name="Kumar R."/>
            <person name="Das P."/>
            <person name="Joshi C.G."/>
            <person name="Kumar D."/>
            <person name="Nagpure N.S."/>
            <person name="Pandey M."/>
            <person name="Agarwal S."/>
            <person name="Srivastava S."/>
            <person name="Singh M."/>
            <person name="Sahoo L."/>
            <person name="Jayasankar P."/>
            <person name="Meher P.K."/>
            <person name="Koringa P.G."/>
            <person name="Iquebal M.A."/>
            <person name="Das S.P."/>
            <person name="Bit A."/>
            <person name="Patnaik S."/>
            <person name="Patel N."/>
            <person name="Shah T.M."/>
            <person name="Hinsu A."/>
            <person name="Jena J.K."/>
        </authorList>
    </citation>
    <scope>NUCLEOTIDE SEQUENCE</scope>
    <source>
        <strain evidence="2">CIFAMagur01</strain>
        <tissue evidence="2">Testis</tissue>
    </source>
</reference>
<name>A0A8J4XDR8_CLAMG</name>
<evidence type="ECO:0000313" key="2">
    <source>
        <dbReference type="EMBL" id="KAF5899400.1"/>
    </source>
</evidence>
<evidence type="ECO:0000313" key="3">
    <source>
        <dbReference type="Proteomes" id="UP000727407"/>
    </source>
</evidence>